<name>A0A0F3GKQ4_9BACT</name>
<keyword evidence="2" id="KW-1185">Reference proteome</keyword>
<organism evidence="1 2">
    <name type="scientific">Candidatus Magnetobacterium bavaricum</name>
    <dbReference type="NCBI Taxonomy" id="29290"/>
    <lineage>
        <taxon>Bacteria</taxon>
        <taxon>Pseudomonadati</taxon>
        <taxon>Nitrospirota</taxon>
        <taxon>Thermodesulfovibrionia</taxon>
        <taxon>Thermodesulfovibrionales</taxon>
        <taxon>Candidatus Magnetobacteriaceae</taxon>
        <taxon>Candidatus Magnetobacterium</taxon>
    </lineage>
</organism>
<dbReference type="PATRIC" id="fig|29290.4.peg.6967"/>
<reference evidence="1 2" key="1">
    <citation type="submission" date="2015-02" db="EMBL/GenBank/DDBJ databases">
        <title>Single-cell genomics of uncultivated deep-branching MTB reveals a conserved set of magnetosome genes.</title>
        <authorList>
            <person name="Kolinko S."/>
            <person name="Richter M."/>
            <person name="Glockner F.O."/>
            <person name="Brachmann A."/>
            <person name="Schuler D."/>
        </authorList>
    </citation>
    <scope>NUCLEOTIDE SEQUENCE [LARGE SCALE GENOMIC DNA]</scope>
    <source>
        <strain evidence="1">TM-1</strain>
    </source>
</reference>
<gene>
    <name evidence="1" type="ORF">MBAV_005262</name>
</gene>
<dbReference type="Proteomes" id="UP000033423">
    <property type="component" value="Unassembled WGS sequence"/>
</dbReference>
<dbReference type="Pfam" id="PF07592">
    <property type="entry name" value="DDE_Tnp_ISAZ013"/>
    <property type="match status" value="1"/>
</dbReference>
<accession>A0A0F3GKQ4</accession>
<evidence type="ECO:0000313" key="1">
    <source>
        <dbReference type="EMBL" id="KJU82544.1"/>
    </source>
</evidence>
<evidence type="ECO:0000313" key="2">
    <source>
        <dbReference type="Proteomes" id="UP000033423"/>
    </source>
</evidence>
<dbReference type="InterPro" id="IPR011518">
    <property type="entry name" value="Transposase_36"/>
</dbReference>
<proteinExistence type="predicted"/>
<sequence>MENNTEFVIQRKFEVLKDVLDEQSRRLWAAVEAEALGRGGITSVSKATGLSRTTIYEGIRRIAELKEKPSKGKKRIRLPGGGRKPVVKADPSVLVDIERLVDPVTRGDPQSPLRWTCKSVRHLAVA</sequence>
<protein>
    <submittedName>
        <fullName evidence="1">Protein, Rhodopirellula transposase family</fullName>
    </submittedName>
</protein>
<dbReference type="EMBL" id="LACI01002272">
    <property type="protein sequence ID" value="KJU82544.1"/>
    <property type="molecule type" value="Genomic_DNA"/>
</dbReference>
<feature type="non-terminal residue" evidence="1">
    <location>
        <position position="126"/>
    </location>
</feature>
<dbReference type="AlphaFoldDB" id="A0A0F3GKQ4"/>
<comment type="caution">
    <text evidence="1">The sequence shown here is derived from an EMBL/GenBank/DDBJ whole genome shotgun (WGS) entry which is preliminary data.</text>
</comment>